<comment type="caution">
    <text evidence="4">The sequence shown here is derived from an EMBL/GenBank/DDBJ whole genome shotgun (WGS) entry which is preliminary data.</text>
</comment>
<protein>
    <submittedName>
        <fullName evidence="4">Uncharacterized protein</fullName>
    </submittedName>
</protein>
<feature type="signal peptide" evidence="3">
    <location>
        <begin position="1"/>
        <end position="30"/>
    </location>
</feature>
<feature type="region of interest" description="Disordered" evidence="1">
    <location>
        <begin position="139"/>
        <end position="208"/>
    </location>
</feature>
<keyword evidence="2" id="KW-1133">Transmembrane helix</keyword>
<reference evidence="4" key="2">
    <citation type="submission" date="2023-05" db="EMBL/GenBank/DDBJ databases">
        <authorList>
            <consortium name="Lawrence Berkeley National Laboratory"/>
            <person name="Steindorff A."/>
            <person name="Hensen N."/>
            <person name="Bonometti L."/>
            <person name="Westerberg I."/>
            <person name="Brannstrom I.O."/>
            <person name="Guillou S."/>
            <person name="Cros-Aarteil S."/>
            <person name="Calhoun S."/>
            <person name="Haridas S."/>
            <person name="Kuo A."/>
            <person name="Mondo S."/>
            <person name="Pangilinan J."/>
            <person name="Riley R."/>
            <person name="Labutti K."/>
            <person name="Andreopoulos B."/>
            <person name="Lipzen A."/>
            <person name="Chen C."/>
            <person name="Yanf M."/>
            <person name="Daum C."/>
            <person name="Ng V."/>
            <person name="Clum A."/>
            <person name="Ohm R."/>
            <person name="Martin F."/>
            <person name="Silar P."/>
            <person name="Natvig D."/>
            <person name="Lalanne C."/>
            <person name="Gautier V."/>
            <person name="Ament-Velasquez S.L."/>
            <person name="Kruys A."/>
            <person name="Hutchinson M.I."/>
            <person name="Powell A.J."/>
            <person name="Barry K."/>
            <person name="Miller A.N."/>
            <person name="Grigoriev I.V."/>
            <person name="Debuchy R."/>
            <person name="Gladieux P."/>
            <person name="Thoren M.H."/>
            <person name="Johannesson H."/>
        </authorList>
    </citation>
    <scope>NUCLEOTIDE SEQUENCE</scope>
    <source>
        <strain evidence="4">CBS 359.72</strain>
    </source>
</reference>
<dbReference type="EMBL" id="MU857789">
    <property type="protein sequence ID" value="KAK4243694.1"/>
    <property type="molecule type" value="Genomic_DNA"/>
</dbReference>
<dbReference type="Proteomes" id="UP001303647">
    <property type="component" value="Unassembled WGS sequence"/>
</dbReference>
<sequence length="325" mass="35042">MAQQVGRSDLAPTLLHLATLFFLFVSHASAQFFQPAGEGEVWHVGERKTIQYSTTLTNYSIALWQEFIDDPGTATLGPILVRVPDGPQTEFTWEVQLYNFNYTKSNVFYFWLKPGAGSDQGDFSTNHISISTPYFNITKEPAPHATTNPSSSRPPSAVISSQTHFSSLPPPVTVSTSTPADDDAGSSSAKDPKGSSSSSSSPSPPAGGLPVAAKASIGVGVAAVGVTCIACAVVWYRHLKKTRQILARQQQQERNARPPSPPNMRDMDETWKAQELSPGFVVAYTYPCELSTSRDLAEMDTNHNLAEMHTPGGRGLGRPAIPGHP</sequence>
<keyword evidence="3" id="KW-0732">Signal</keyword>
<organism evidence="4 5">
    <name type="scientific">Corynascus novoguineensis</name>
    <dbReference type="NCBI Taxonomy" id="1126955"/>
    <lineage>
        <taxon>Eukaryota</taxon>
        <taxon>Fungi</taxon>
        <taxon>Dikarya</taxon>
        <taxon>Ascomycota</taxon>
        <taxon>Pezizomycotina</taxon>
        <taxon>Sordariomycetes</taxon>
        <taxon>Sordariomycetidae</taxon>
        <taxon>Sordariales</taxon>
        <taxon>Chaetomiaceae</taxon>
        <taxon>Corynascus</taxon>
    </lineage>
</organism>
<evidence type="ECO:0000256" key="1">
    <source>
        <dbReference type="SAM" id="MobiDB-lite"/>
    </source>
</evidence>
<accession>A0AAN7HKT2</accession>
<evidence type="ECO:0000256" key="3">
    <source>
        <dbReference type="SAM" id="SignalP"/>
    </source>
</evidence>
<feature type="compositionally biased region" description="Low complexity" evidence="1">
    <location>
        <begin position="149"/>
        <end position="161"/>
    </location>
</feature>
<gene>
    <name evidence="4" type="ORF">C7999DRAFT_35973</name>
</gene>
<feature type="chain" id="PRO_5042947594" evidence="3">
    <location>
        <begin position="31"/>
        <end position="325"/>
    </location>
</feature>
<proteinExistence type="predicted"/>
<feature type="transmembrane region" description="Helical" evidence="2">
    <location>
        <begin position="215"/>
        <end position="236"/>
    </location>
</feature>
<feature type="compositionally biased region" description="Low complexity" evidence="1">
    <location>
        <begin position="173"/>
        <end position="201"/>
    </location>
</feature>
<feature type="region of interest" description="Disordered" evidence="1">
    <location>
        <begin position="247"/>
        <end position="267"/>
    </location>
</feature>
<keyword evidence="2" id="KW-0472">Membrane</keyword>
<reference evidence="4" key="1">
    <citation type="journal article" date="2023" name="Mol. Phylogenet. Evol.">
        <title>Genome-scale phylogeny and comparative genomics of the fungal order Sordariales.</title>
        <authorList>
            <person name="Hensen N."/>
            <person name="Bonometti L."/>
            <person name="Westerberg I."/>
            <person name="Brannstrom I.O."/>
            <person name="Guillou S."/>
            <person name="Cros-Aarteil S."/>
            <person name="Calhoun S."/>
            <person name="Haridas S."/>
            <person name="Kuo A."/>
            <person name="Mondo S."/>
            <person name="Pangilinan J."/>
            <person name="Riley R."/>
            <person name="LaButti K."/>
            <person name="Andreopoulos B."/>
            <person name="Lipzen A."/>
            <person name="Chen C."/>
            <person name="Yan M."/>
            <person name="Daum C."/>
            <person name="Ng V."/>
            <person name="Clum A."/>
            <person name="Steindorff A."/>
            <person name="Ohm R.A."/>
            <person name="Martin F."/>
            <person name="Silar P."/>
            <person name="Natvig D.O."/>
            <person name="Lalanne C."/>
            <person name="Gautier V."/>
            <person name="Ament-Velasquez S.L."/>
            <person name="Kruys A."/>
            <person name="Hutchinson M.I."/>
            <person name="Powell A.J."/>
            <person name="Barry K."/>
            <person name="Miller A.N."/>
            <person name="Grigoriev I.V."/>
            <person name="Debuchy R."/>
            <person name="Gladieux P."/>
            <person name="Hiltunen Thoren M."/>
            <person name="Johannesson H."/>
        </authorList>
    </citation>
    <scope>NUCLEOTIDE SEQUENCE</scope>
    <source>
        <strain evidence="4">CBS 359.72</strain>
    </source>
</reference>
<dbReference type="AlphaFoldDB" id="A0AAN7HKT2"/>
<feature type="region of interest" description="Disordered" evidence="1">
    <location>
        <begin position="306"/>
        <end position="325"/>
    </location>
</feature>
<evidence type="ECO:0000313" key="4">
    <source>
        <dbReference type="EMBL" id="KAK4243694.1"/>
    </source>
</evidence>
<keyword evidence="5" id="KW-1185">Reference proteome</keyword>
<name>A0AAN7HKT2_9PEZI</name>
<evidence type="ECO:0000313" key="5">
    <source>
        <dbReference type="Proteomes" id="UP001303647"/>
    </source>
</evidence>
<evidence type="ECO:0000256" key="2">
    <source>
        <dbReference type="SAM" id="Phobius"/>
    </source>
</evidence>
<keyword evidence="2" id="KW-0812">Transmembrane</keyword>